<dbReference type="eggNOG" id="COG3393">
    <property type="taxonomic scope" value="Bacteria"/>
</dbReference>
<feature type="domain" description="N-acetyltransferase" evidence="1">
    <location>
        <begin position="98"/>
        <end position="236"/>
    </location>
</feature>
<dbReference type="Gene3D" id="3.40.630.30">
    <property type="match status" value="1"/>
</dbReference>
<accession>A0A154QF54</accession>
<name>A0A154QF54_9GAMM</name>
<protein>
    <submittedName>
        <fullName evidence="2">GCN5 family acetyltransferase</fullName>
    </submittedName>
</protein>
<dbReference type="AlphaFoldDB" id="A0A154QF54"/>
<comment type="caution">
    <text evidence="2">The sequence shown here is derived from an EMBL/GenBank/DDBJ whole genome shotgun (WGS) entry which is preliminary data.</text>
</comment>
<sequence>MNPAELDNPFWSALCSRHRAIALRHGDVARYPAAFAPFLGVASAEADMTGALASLVEPGESVYLLGVAPSSPRGGTLEAFAPLAQMVCPAPMAAVDGPPVIELTAAHRADVLALTALVYPHYFRPRTMELGRYFGIYQDGRLAALIGERLGMEAQQEISAVCTHPDFIGRGYARRLLALLSNDNLERGRLPFLHVSHENRRAESMYERMGYRHRRDIGFWSWHRAPGAGVIRRLAA</sequence>
<dbReference type="InterPro" id="IPR000182">
    <property type="entry name" value="GNAT_dom"/>
</dbReference>
<organism evidence="2 3">
    <name type="scientific">Rhodanobacter thiooxydans</name>
    <dbReference type="NCBI Taxonomy" id="416169"/>
    <lineage>
        <taxon>Bacteria</taxon>
        <taxon>Pseudomonadati</taxon>
        <taxon>Pseudomonadota</taxon>
        <taxon>Gammaproteobacteria</taxon>
        <taxon>Lysobacterales</taxon>
        <taxon>Rhodanobacteraceae</taxon>
        <taxon>Rhodanobacter</taxon>
    </lineage>
</organism>
<dbReference type="STRING" id="416169.RHOFW104T7_16215"/>
<dbReference type="EMBL" id="LVJS01000052">
    <property type="protein sequence ID" value="KZC22909.1"/>
    <property type="molecule type" value="Genomic_DNA"/>
</dbReference>
<gene>
    <name evidence="2" type="ORF">RHOFW104T7_16215</name>
</gene>
<evidence type="ECO:0000313" key="2">
    <source>
        <dbReference type="EMBL" id="KZC22909.1"/>
    </source>
</evidence>
<dbReference type="CDD" id="cd04301">
    <property type="entry name" value="NAT_SF"/>
    <property type="match status" value="1"/>
</dbReference>
<dbReference type="Pfam" id="PF08445">
    <property type="entry name" value="FR47"/>
    <property type="match status" value="1"/>
</dbReference>
<dbReference type="InterPro" id="IPR013653">
    <property type="entry name" value="GCN5-like_dom"/>
</dbReference>
<evidence type="ECO:0000313" key="3">
    <source>
        <dbReference type="Proteomes" id="UP000076131"/>
    </source>
</evidence>
<evidence type="ECO:0000259" key="1">
    <source>
        <dbReference type="PROSITE" id="PS51186"/>
    </source>
</evidence>
<keyword evidence="2" id="KW-0808">Transferase</keyword>
<proteinExistence type="predicted"/>
<dbReference type="Proteomes" id="UP000076131">
    <property type="component" value="Unassembled WGS sequence"/>
</dbReference>
<reference evidence="2 3" key="1">
    <citation type="journal article" date="2016" name="MBio">
        <title>Lateral Gene Transfer in a Heavy Metal-Contaminated-Groundwater Microbial Community.</title>
        <authorList>
            <person name="Hemme C.L."/>
            <person name="Green S.J."/>
            <person name="Rishishwar L."/>
            <person name="Prakash O."/>
            <person name="Pettenato A."/>
            <person name="Chakraborty R."/>
            <person name="Deutschbauer A.M."/>
            <person name="Van Nostrand J.D."/>
            <person name="Wu L."/>
            <person name="He Z."/>
            <person name="Jordan I.K."/>
            <person name="Hazen T.C."/>
            <person name="Arkin A.P."/>
            <person name="Kostka J.E."/>
            <person name="Zhou J."/>
        </authorList>
    </citation>
    <scope>NUCLEOTIDE SEQUENCE [LARGE SCALE GENOMIC DNA]</scope>
    <source>
        <strain evidence="2 3">FW104-T7</strain>
    </source>
</reference>
<dbReference type="InterPro" id="IPR016181">
    <property type="entry name" value="Acyl_CoA_acyltransferase"/>
</dbReference>
<keyword evidence="3" id="KW-1185">Reference proteome</keyword>
<dbReference type="GO" id="GO:0016747">
    <property type="term" value="F:acyltransferase activity, transferring groups other than amino-acyl groups"/>
    <property type="evidence" value="ECO:0007669"/>
    <property type="project" value="InterPro"/>
</dbReference>
<dbReference type="PROSITE" id="PS51186">
    <property type="entry name" value="GNAT"/>
    <property type="match status" value="1"/>
</dbReference>
<dbReference type="RefSeq" id="WP_008434711.1">
    <property type="nucleotide sequence ID" value="NZ_LVJS01000052.1"/>
</dbReference>
<dbReference type="SUPFAM" id="SSF55729">
    <property type="entry name" value="Acyl-CoA N-acyltransferases (Nat)"/>
    <property type="match status" value="1"/>
</dbReference>